<dbReference type="InterPro" id="IPR012887">
    <property type="entry name" value="GDP_fucose_pyrophosphorylase"/>
</dbReference>
<dbReference type="GO" id="GO:0000166">
    <property type="term" value="F:nucleotide binding"/>
    <property type="evidence" value="ECO:0007669"/>
    <property type="project" value="UniProtKB-KW"/>
</dbReference>
<dbReference type="Pfam" id="PF07959">
    <property type="entry name" value="Fucose_pyrophosphorylase"/>
    <property type="match status" value="1"/>
</dbReference>
<evidence type="ECO:0000313" key="4">
    <source>
        <dbReference type="EMBL" id="NXH95077.1"/>
    </source>
</evidence>
<reference evidence="4 5" key="1">
    <citation type="submission" date="2019-09" db="EMBL/GenBank/DDBJ databases">
        <title>Bird 10,000 Genomes (B10K) Project - Family phase.</title>
        <authorList>
            <person name="Zhang G."/>
        </authorList>
    </citation>
    <scope>NUCLEOTIDE SEQUENCE [LARGE SCALE GENOMIC DNA]</scope>
    <source>
        <strain evidence="4">B10K-DU-001-28</strain>
        <tissue evidence="4">Muscle</tissue>
    </source>
</reference>
<proteinExistence type="predicted"/>
<sequence>LGNGGSTLHVLQCLEEQYGDQWASFTVLLIHSGGYSQRLPHASALGKIFTALPLGDPVFQMLELKLAMYIDFPRHMKPGVLITCSDDIELYSTGVTETITFDKPGFTALAHPSDLVVGTTHGVFVLDPSSFSGKGELEYVSCYRFLHKPDVETMQQSGAVCVRGDCPQLSSSGNCGGSGMASECVYTDSVFYIDHSTAKQLLTFYKQMGTLCCEIDAYGDFLQALGPGATPDYTKNTSNVSKEDSGLVEVRQQLYSLLQGTGLNVIVLNNSQFYHIGTTQEYLFHFTAESKLRFELDLQPVAFSIFPDAAKALDQLCIMQSILEPGCVIGPGSVIEYSRIGSEVSVGKGSIVSGSYINFNVDIPSNSFLSSVSVKINDGVEYVTMVFRVGNDLKKSVKLLSDIHSLQFFGTSLPECLDLWSVEASDQLFSSGGTRLGLWTARIFPVCSTLSESVRMSLNMLNSVQQKSAFKLSGFQLLSVEEMLTYKDVEDMMKFRKQIYDEICLQRQKEKSDF</sequence>
<dbReference type="SUPFAM" id="SSF51161">
    <property type="entry name" value="Trimeric LpxA-like enzymes"/>
    <property type="match status" value="1"/>
</dbReference>
<evidence type="ECO:0000313" key="5">
    <source>
        <dbReference type="Proteomes" id="UP000570547"/>
    </source>
</evidence>
<dbReference type="PANTHER" id="PTHR15045:SF1">
    <property type="entry name" value="FUCOSE-1-PHOSPHATE GUANYLYLTRANSFERASE"/>
    <property type="match status" value="1"/>
</dbReference>
<organism evidence="4 5">
    <name type="scientific">Pachycephala philippinensis</name>
    <name type="common">yellow-belllied whistler</name>
    <dbReference type="NCBI Taxonomy" id="449367"/>
    <lineage>
        <taxon>Eukaryota</taxon>
        <taxon>Metazoa</taxon>
        <taxon>Chordata</taxon>
        <taxon>Craniata</taxon>
        <taxon>Vertebrata</taxon>
        <taxon>Euteleostomi</taxon>
        <taxon>Archelosauria</taxon>
        <taxon>Archosauria</taxon>
        <taxon>Dinosauria</taxon>
        <taxon>Saurischia</taxon>
        <taxon>Theropoda</taxon>
        <taxon>Coelurosauria</taxon>
        <taxon>Aves</taxon>
        <taxon>Neognathae</taxon>
        <taxon>Neoaves</taxon>
        <taxon>Telluraves</taxon>
        <taxon>Australaves</taxon>
        <taxon>Passeriformes</taxon>
        <taxon>Corvoidea</taxon>
        <taxon>Pachycephalidae</taxon>
        <taxon>Pachycephala</taxon>
    </lineage>
</organism>
<keyword evidence="5" id="KW-1185">Reference proteome</keyword>
<dbReference type="Proteomes" id="UP000570547">
    <property type="component" value="Unassembled WGS sequence"/>
</dbReference>
<comment type="caution">
    <text evidence="4">The sequence shown here is derived from an EMBL/GenBank/DDBJ whole genome shotgun (WGS) entry which is preliminary data.</text>
</comment>
<dbReference type="AlphaFoldDB" id="A0A7K9P6X7"/>
<feature type="non-terminal residue" evidence="4">
    <location>
        <position position="514"/>
    </location>
</feature>
<feature type="non-terminal residue" evidence="4">
    <location>
        <position position="1"/>
    </location>
</feature>
<dbReference type="PIRSF" id="PIRSF036640">
    <property type="entry name" value="FPGT"/>
    <property type="match status" value="1"/>
</dbReference>
<gene>
    <name evidence="4" type="primary">Fpgt</name>
    <name evidence="4" type="ORF">PACPHI_R10584</name>
</gene>
<name>A0A7K9P6X7_9CORV</name>
<dbReference type="InterPro" id="IPR011004">
    <property type="entry name" value="Trimer_LpxA-like_sf"/>
</dbReference>
<dbReference type="GO" id="GO:0016779">
    <property type="term" value="F:nucleotidyltransferase activity"/>
    <property type="evidence" value="ECO:0007669"/>
    <property type="project" value="UniProtKB-KW"/>
</dbReference>
<dbReference type="InterPro" id="IPR012120">
    <property type="entry name" value="Fucose-1-phosphate_GuaTrfase"/>
</dbReference>
<dbReference type="Gene3D" id="2.160.10.10">
    <property type="entry name" value="Hexapeptide repeat proteins"/>
    <property type="match status" value="1"/>
</dbReference>
<accession>A0A7K9P6X7</accession>
<dbReference type="PANTHER" id="PTHR15045">
    <property type="entry name" value="FUCOSE-1-PHOSPHATE GUANYLYLTRANSFERASE"/>
    <property type="match status" value="1"/>
</dbReference>
<evidence type="ECO:0000259" key="3">
    <source>
        <dbReference type="Pfam" id="PF07959"/>
    </source>
</evidence>
<dbReference type="EMBL" id="VWZT01002345">
    <property type="protein sequence ID" value="NXH95077.1"/>
    <property type="molecule type" value="Genomic_DNA"/>
</dbReference>
<evidence type="ECO:0000256" key="1">
    <source>
        <dbReference type="ARBA" id="ARBA00022679"/>
    </source>
</evidence>
<keyword evidence="4" id="KW-0548">Nucleotidyltransferase</keyword>
<protein>
    <submittedName>
        <fullName evidence="4">FPGT guanylyltransferase</fullName>
    </submittedName>
</protein>
<keyword evidence="2" id="KW-0547">Nucleotide-binding</keyword>
<feature type="domain" description="GDP-fucose pyrophosphorylase" evidence="3">
    <location>
        <begin position="19"/>
        <end position="449"/>
    </location>
</feature>
<keyword evidence="1 4" id="KW-0808">Transferase</keyword>
<dbReference type="GO" id="GO:0042350">
    <property type="term" value="P:GDP-L-fucose biosynthetic process"/>
    <property type="evidence" value="ECO:0007669"/>
    <property type="project" value="UniProtKB-ARBA"/>
</dbReference>
<evidence type="ECO:0000256" key="2">
    <source>
        <dbReference type="ARBA" id="ARBA00022741"/>
    </source>
</evidence>